<dbReference type="EMBL" id="PEUM01000094">
    <property type="protein sequence ID" value="PIV25141.1"/>
    <property type="molecule type" value="Genomic_DNA"/>
</dbReference>
<sequence length="330" mass="36811">MNFSKKYFYLLIAILIIAIVGGAIYYLFNARIFADTVSSGTSVAANQRNAQRKEDVQKIAFALNIYQRFTKSYPATDGWIANMDLGNNSNESLAEAKFQDLIYGGFPCDPLLVDSNGKCQRATENANGSSNIGYMYYRDDYCGGGPKTYSVYAKLENASNLNDKESQGMQDTSIKCNAANKDPVKNGMNYRIGSEKSTPSTENAIKDFVEQFEPAGTPISNNTPPTVTLKMEWICRNGRYSRSLLSFMANPINKLFSKSGFCYFNAVWGGQDNQDDISKLQYRYKLDNKDWSPWGSTRLLLRQGGRNFGTLHIFSVQVKDSTGLIGEATK</sequence>
<keyword evidence="1" id="KW-1133">Transmembrane helix</keyword>
<name>A0A2M7CHN8_9BACT</name>
<protein>
    <submittedName>
        <fullName evidence="2">Uncharacterized protein</fullName>
    </submittedName>
</protein>
<dbReference type="AlphaFoldDB" id="A0A2M7CHN8"/>
<dbReference type="Proteomes" id="UP000229966">
    <property type="component" value="Unassembled WGS sequence"/>
</dbReference>
<gene>
    <name evidence="2" type="ORF">COS38_03195</name>
</gene>
<comment type="caution">
    <text evidence="2">The sequence shown here is derived from an EMBL/GenBank/DDBJ whole genome shotgun (WGS) entry which is preliminary data.</text>
</comment>
<feature type="transmembrane region" description="Helical" evidence="1">
    <location>
        <begin position="7"/>
        <end position="28"/>
    </location>
</feature>
<keyword evidence="1" id="KW-0812">Transmembrane</keyword>
<evidence type="ECO:0000313" key="3">
    <source>
        <dbReference type="Proteomes" id="UP000229966"/>
    </source>
</evidence>
<organism evidence="2 3">
    <name type="scientific">Candidatus Berkelbacteria bacterium CG03_land_8_20_14_0_80_40_36</name>
    <dbReference type="NCBI Taxonomy" id="1974509"/>
    <lineage>
        <taxon>Bacteria</taxon>
        <taxon>Candidatus Berkelbacteria</taxon>
    </lineage>
</organism>
<proteinExistence type="predicted"/>
<evidence type="ECO:0000313" key="2">
    <source>
        <dbReference type="EMBL" id="PIV25141.1"/>
    </source>
</evidence>
<evidence type="ECO:0000256" key="1">
    <source>
        <dbReference type="SAM" id="Phobius"/>
    </source>
</evidence>
<accession>A0A2M7CHN8</accession>
<reference evidence="3" key="1">
    <citation type="submission" date="2017-09" db="EMBL/GenBank/DDBJ databases">
        <title>Depth-based differentiation of microbial function through sediment-hosted aquifers and enrichment of novel symbionts in the deep terrestrial subsurface.</title>
        <authorList>
            <person name="Probst A.J."/>
            <person name="Ladd B."/>
            <person name="Jarett J.K."/>
            <person name="Geller-Mcgrath D.E."/>
            <person name="Sieber C.M.K."/>
            <person name="Emerson J.B."/>
            <person name="Anantharaman K."/>
            <person name="Thomas B.C."/>
            <person name="Malmstrom R."/>
            <person name="Stieglmeier M."/>
            <person name="Klingl A."/>
            <person name="Woyke T."/>
            <person name="Ryan C.M."/>
            <person name="Banfield J.F."/>
        </authorList>
    </citation>
    <scope>NUCLEOTIDE SEQUENCE [LARGE SCALE GENOMIC DNA]</scope>
</reference>
<keyword evidence="1" id="KW-0472">Membrane</keyword>